<protein>
    <submittedName>
        <fullName evidence="1">Uncharacterized protein</fullName>
    </submittedName>
</protein>
<evidence type="ECO:0000313" key="2">
    <source>
        <dbReference type="Proteomes" id="UP001331515"/>
    </source>
</evidence>
<evidence type="ECO:0000313" key="1">
    <source>
        <dbReference type="EMBL" id="KAK5924060.1"/>
    </source>
</evidence>
<dbReference type="AlphaFoldDB" id="A0AAN8DPU4"/>
<dbReference type="EMBL" id="JAURVH010001521">
    <property type="protein sequence ID" value="KAK5924060.1"/>
    <property type="molecule type" value="Genomic_DNA"/>
</dbReference>
<proteinExistence type="predicted"/>
<accession>A0AAN8DPU4</accession>
<comment type="caution">
    <text evidence="1">The sequence shown here is derived from an EMBL/GenBank/DDBJ whole genome shotgun (WGS) entry which is preliminary data.</text>
</comment>
<gene>
    <name evidence="1" type="ORF">CgunFtcFv8_000968</name>
</gene>
<keyword evidence="2" id="KW-1185">Reference proteome</keyword>
<dbReference type="Proteomes" id="UP001331515">
    <property type="component" value="Unassembled WGS sequence"/>
</dbReference>
<sequence length="81" mass="8982">MVHFLAPHGCLTSSMQQDVWPPLLTAQPRRTQSGGASMTLTLPQPHAETPGCYPTLLLNFSPAQTYVHPNKGQKQQEQTHF</sequence>
<name>A0AAN8DPU4_CHAGU</name>
<organism evidence="1 2">
    <name type="scientific">Champsocephalus gunnari</name>
    <name type="common">Mackerel icefish</name>
    <dbReference type="NCBI Taxonomy" id="52237"/>
    <lineage>
        <taxon>Eukaryota</taxon>
        <taxon>Metazoa</taxon>
        <taxon>Chordata</taxon>
        <taxon>Craniata</taxon>
        <taxon>Vertebrata</taxon>
        <taxon>Euteleostomi</taxon>
        <taxon>Actinopterygii</taxon>
        <taxon>Neopterygii</taxon>
        <taxon>Teleostei</taxon>
        <taxon>Neoteleostei</taxon>
        <taxon>Acanthomorphata</taxon>
        <taxon>Eupercaria</taxon>
        <taxon>Perciformes</taxon>
        <taxon>Notothenioidei</taxon>
        <taxon>Channichthyidae</taxon>
        <taxon>Champsocephalus</taxon>
    </lineage>
</organism>
<reference evidence="1 2" key="1">
    <citation type="journal article" date="2023" name="Mol. Biol. Evol.">
        <title>Genomics of Secondarily Temperate Adaptation in the Only Non-Antarctic Icefish.</title>
        <authorList>
            <person name="Rivera-Colon A.G."/>
            <person name="Rayamajhi N."/>
            <person name="Minhas B.F."/>
            <person name="Madrigal G."/>
            <person name="Bilyk K.T."/>
            <person name="Yoon V."/>
            <person name="Hune M."/>
            <person name="Gregory S."/>
            <person name="Cheng C.H.C."/>
            <person name="Catchen J.M."/>
        </authorList>
    </citation>
    <scope>NUCLEOTIDE SEQUENCE [LARGE SCALE GENOMIC DNA]</scope>
    <source>
        <tissue evidence="1">White muscle</tissue>
    </source>
</reference>